<feature type="region of interest" description="Disordered" evidence="1">
    <location>
        <begin position="1"/>
        <end position="58"/>
    </location>
</feature>
<keyword evidence="4" id="KW-1185">Reference proteome</keyword>
<accession>A0A1H0J8E3</accession>
<proteinExistence type="predicted"/>
<dbReference type="STRING" id="1090615.SAMN04515671_0816"/>
<keyword evidence="2" id="KW-0472">Membrane</keyword>
<dbReference type="OrthoDB" id="4749283at2"/>
<protein>
    <submittedName>
        <fullName evidence="3">Uncharacterized protein</fullName>
    </submittedName>
</protein>
<keyword evidence="2" id="KW-1133">Transmembrane helix</keyword>
<feature type="compositionally biased region" description="Pro residues" evidence="1">
    <location>
        <begin position="28"/>
        <end position="41"/>
    </location>
</feature>
<dbReference type="Proteomes" id="UP000198741">
    <property type="component" value="Chromosome I"/>
</dbReference>
<gene>
    <name evidence="3" type="ORF">SAMN04515671_0816</name>
</gene>
<evidence type="ECO:0000256" key="2">
    <source>
        <dbReference type="SAM" id="Phobius"/>
    </source>
</evidence>
<evidence type="ECO:0000313" key="3">
    <source>
        <dbReference type="EMBL" id="SDO39914.1"/>
    </source>
</evidence>
<evidence type="ECO:0000313" key="4">
    <source>
        <dbReference type="Proteomes" id="UP000198741"/>
    </source>
</evidence>
<name>A0A1H0J8E3_9ACTN</name>
<dbReference type="EMBL" id="LT629710">
    <property type="protein sequence ID" value="SDO39914.1"/>
    <property type="molecule type" value="Genomic_DNA"/>
</dbReference>
<reference evidence="3 4" key="1">
    <citation type="submission" date="2016-10" db="EMBL/GenBank/DDBJ databases">
        <authorList>
            <person name="de Groot N.N."/>
        </authorList>
    </citation>
    <scope>NUCLEOTIDE SEQUENCE [LARGE SCALE GENOMIC DNA]</scope>
    <source>
        <strain evidence="4">P4-7,KCTC 19426,CECT 7604</strain>
    </source>
</reference>
<organism evidence="3 4">
    <name type="scientific">Nakamurella panacisegetis</name>
    <dbReference type="NCBI Taxonomy" id="1090615"/>
    <lineage>
        <taxon>Bacteria</taxon>
        <taxon>Bacillati</taxon>
        <taxon>Actinomycetota</taxon>
        <taxon>Actinomycetes</taxon>
        <taxon>Nakamurellales</taxon>
        <taxon>Nakamurellaceae</taxon>
        <taxon>Nakamurella</taxon>
    </lineage>
</organism>
<keyword evidence="2" id="KW-0812">Transmembrane</keyword>
<evidence type="ECO:0000256" key="1">
    <source>
        <dbReference type="SAM" id="MobiDB-lite"/>
    </source>
</evidence>
<dbReference type="RefSeq" id="WP_157695163.1">
    <property type="nucleotide sequence ID" value="NZ_LT629710.1"/>
</dbReference>
<dbReference type="AlphaFoldDB" id="A0A1H0J8E3"/>
<feature type="transmembrane region" description="Helical" evidence="2">
    <location>
        <begin position="111"/>
        <end position="130"/>
    </location>
</feature>
<sequence>MTTPGTPDANQPPLGGSQPPYGSGDHPAAPPAGGYPPPTGAPAPYGAPIGNPMDPNAFAAPGYPPPAGAPAPYGAPIGNPVDPNAFAAPGYPPPGSVPPPPAAAGAKRNRLIIIGVVLLVIVAGVIFAVVKNQKTATTAANVGDCIKITSASTVNPDTSQAPCGEADAIFVVTETGGSSITCDSNETSYVEGKKKDNPDTRVCLRYNVKAGDCLDPGAADTDVPKKLPCAQATSSNAVKVVSLITDSADKSKCPGQSFGLPLTKRNMVYCLAPVS</sequence>